<evidence type="ECO:0000256" key="5">
    <source>
        <dbReference type="ARBA" id="ARBA00022989"/>
    </source>
</evidence>
<feature type="transmembrane region" description="Helical" evidence="7">
    <location>
        <begin position="116"/>
        <end position="134"/>
    </location>
</feature>
<feature type="transmembrane region" description="Helical" evidence="7">
    <location>
        <begin position="12"/>
        <end position="29"/>
    </location>
</feature>
<keyword evidence="9" id="KW-1185">Reference proteome</keyword>
<keyword evidence="6 7" id="KW-0472">Membrane</keyword>
<reference evidence="8" key="1">
    <citation type="submission" date="2022-11" db="EMBL/GenBank/DDBJ databases">
        <title>Parathalassolutuus dongxingensis gen. nov., sp. nov., a novel member of family Oceanospirillaceae isolated from a coastal shrimp pond in Guangxi, China.</title>
        <authorList>
            <person name="Chen H."/>
        </authorList>
    </citation>
    <scope>NUCLEOTIDE SEQUENCE</scope>
    <source>
        <strain evidence="8">G-43</strain>
    </source>
</reference>
<feature type="transmembrane region" description="Helical" evidence="7">
    <location>
        <begin position="49"/>
        <end position="68"/>
    </location>
</feature>
<evidence type="ECO:0000313" key="9">
    <source>
        <dbReference type="Proteomes" id="UP001150830"/>
    </source>
</evidence>
<organism evidence="8 9">
    <name type="scientific">Parathalassolituus penaei</name>
    <dbReference type="NCBI Taxonomy" id="2997323"/>
    <lineage>
        <taxon>Bacteria</taxon>
        <taxon>Pseudomonadati</taxon>
        <taxon>Pseudomonadota</taxon>
        <taxon>Gammaproteobacteria</taxon>
        <taxon>Oceanospirillales</taxon>
        <taxon>Oceanospirillaceae</taxon>
        <taxon>Parathalassolituus</taxon>
    </lineage>
</organism>
<evidence type="ECO:0000256" key="4">
    <source>
        <dbReference type="ARBA" id="ARBA00022692"/>
    </source>
</evidence>
<proteinExistence type="inferred from homology"/>
<keyword evidence="4 7" id="KW-0812">Transmembrane</keyword>
<evidence type="ECO:0000256" key="1">
    <source>
        <dbReference type="ARBA" id="ARBA00004651"/>
    </source>
</evidence>
<evidence type="ECO:0000256" key="6">
    <source>
        <dbReference type="ARBA" id="ARBA00023136"/>
    </source>
</evidence>
<evidence type="ECO:0000256" key="7">
    <source>
        <dbReference type="SAM" id="Phobius"/>
    </source>
</evidence>
<dbReference type="InterPro" id="IPR007140">
    <property type="entry name" value="DUF350"/>
</dbReference>
<dbReference type="EMBL" id="JAPNOA010000058">
    <property type="protein sequence ID" value="MCY0967065.1"/>
    <property type="molecule type" value="Genomic_DNA"/>
</dbReference>
<evidence type="ECO:0000313" key="8">
    <source>
        <dbReference type="EMBL" id="MCY0967065.1"/>
    </source>
</evidence>
<keyword evidence="5 7" id="KW-1133">Transmembrane helix</keyword>
<feature type="transmembrane region" description="Helical" evidence="7">
    <location>
        <begin position="80"/>
        <end position="104"/>
    </location>
</feature>
<dbReference type="PANTHER" id="PTHR40043">
    <property type="entry name" value="UPF0719 INNER MEMBRANE PROTEIN YJFL"/>
    <property type="match status" value="1"/>
</dbReference>
<accession>A0A9X3EH20</accession>
<comment type="subcellular location">
    <subcellularLocation>
        <location evidence="1">Cell membrane</location>
        <topology evidence="1">Multi-pass membrane protein</topology>
    </subcellularLocation>
</comment>
<evidence type="ECO:0000256" key="2">
    <source>
        <dbReference type="ARBA" id="ARBA00005779"/>
    </source>
</evidence>
<dbReference type="Proteomes" id="UP001150830">
    <property type="component" value="Unassembled WGS sequence"/>
</dbReference>
<sequence>MNPLLSAVLEFAAYFAAGLLALVIFKVVYVRITPHDEWQLIREENNSAAAIGFGGAIIGFAIALYSAISHSVSLLDFGIWALIALCAQLLAFAVVRFVFMPALVRRIQEGEMSAGIMLASVSIAVGLLNAASLTW</sequence>
<dbReference type="Pfam" id="PF03994">
    <property type="entry name" value="DUF350"/>
    <property type="match status" value="1"/>
</dbReference>
<name>A0A9X3EH20_9GAMM</name>
<dbReference type="AlphaFoldDB" id="A0A9X3EH20"/>
<dbReference type="PANTHER" id="PTHR40043:SF1">
    <property type="entry name" value="UPF0719 INNER MEMBRANE PROTEIN YJFL"/>
    <property type="match status" value="1"/>
</dbReference>
<dbReference type="RefSeq" id="WP_283175270.1">
    <property type="nucleotide sequence ID" value="NZ_JAPNOA010000058.1"/>
</dbReference>
<protein>
    <submittedName>
        <fullName evidence="8">DUF350 domain-containing protein</fullName>
    </submittedName>
</protein>
<keyword evidence="3" id="KW-1003">Cell membrane</keyword>
<evidence type="ECO:0000256" key="3">
    <source>
        <dbReference type="ARBA" id="ARBA00022475"/>
    </source>
</evidence>
<dbReference type="GO" id="GO:0005886">
    <property type="term" value="C:plasma membrane"/>
    <property type="evidence" value="ECO:0007669"/>
    <property type="project" value="UniProtKB-SubCell"/>
</dbReference>
<comment type="similarity">
    <text evidence="2">Belongs to the UPF0719 family.</text>
</comment>
<comment type="caution">
    <text evidence="8">The sequence shown here is derived from an EMBL/GenBank/DDBJ whole genome shotgun (WGS) entry which is preliminary data.</text>
</comment>
<gene>
    <name evidence="8" type="ORF">OUO13_17945</name>
</gene>